<proteinExistence type="predicted"/>
<protein>
    <recommendedName>
        <fullName evidence="2">TniQ domain-containing protein</fullName>
    </recommendedName>
</protein>
<accession>A0ABM8SY19</accession>
<dbReference type="InterPro" id="IPR009492">
    <property type="entry name" value="TniQ"/>
</dbReference>
<evidence type="ECO:0000256" key="1">
    <source>
        <dbReference type="SAM" id="MobiDB-lite"/>
    </source>
</evidence>
<organism evidence="3 4">
    <name type="scientific">Paraburkholderia nemoris</name>
    <dbReference type="NCBI Taxonomy" id="2793076"/>
    <lineage>
        <taxon>Bacteria</taxon>
        <taxon>Pseudomonadati</taxon>
        <taxon>Pseudomonadota</taxon>
        <taxon>Betaproteobacteria</taxon>
        <taxon>Burkholderiales</taxon>
        <taxon>Burkholderiaceae</taxon>
        <taxon>Paraburkholderia</taxon>
    </lineage>
</organism>
<sequence length="428" mass="47545">MSIQRSILNPLLPIGLQTPETESLPSYFFRLALSHCVSAPELKQKVAAELKWQTPGKYRWSDLNLSSSGGAAEQWSRGLSELTCVSGLHVLTLLPWRNVIAQNNLSTVSSRWCPACFAQDRADRRTPYLRLAWDIGEVDVCPKHKTRLINICPHCGRTNTRNSTSFVVPGWCCSCGAFLGNPTGGVPVGAVEIWKACQIGEMLAAQSALPSAPTREAMIEGLFNLVSRLDDGKIAVFARRIGLNKSTVHYWFNQGGTPAMRAHLCIVSQTGILLPALLTGEITKAQPISTRSPTREEFSQLRRNRASPTTRDCDRINEQLEAFIVSGDSISVSEAARRLNIHPRQLYNIANEKARILGQKWKNQQRSRGQRSRDRAAAFIEVALLDILAEGKGANLRELRNRIPRNVLGSVRDIFTLLEEVKMKVGIR</sequence>
<feature type="domain" description="TniQ" evidence="2">
    <location>
        <begin position="13"/>
        <end position="148"/>
    </location>
</feature>
<dbReference type="Pfam" id="PF06527">
    <property type="entry name" value="TniQ"/>
    <property type="match status" value="1"/>
</dbReference>
<comment type="caution">
    <text evidence="3">The sequence shown here is derived from an EMBL/GenBank/DDBJ whole genome shotgun (WGS) entry which is preliminary data.</text>
</comment>
<evidence type="ECO:0000313" key="4">
    <source>
        <dbReference type="Proteomes" id="UP000673821"/>
    </source>
</evidence>
<feature type="region of interest" description="Disordered" evidence="1">
    <location>
        <begin position="288"/>
        <end position="310"/>
    </location>
</feature>
<dbReference type="Proteomes" id="UP000673821">
    <property type="component" value="Unassembled WGS sequence"/>
</dbReference>
<gene>
    <name evidence="3" type="ORF">R69776_07023</name>
</gene>
<name>A0ABM8SY19_9BURK</name>
<keyword evidence="4" id="KW-1185">Reference proteome</keyword>
<dbReference type="EMBL" id="CAJNBH010000029">
    <property type="protein sequence ID" value="CAE6840512.1"/>
    <property type="molecule type" value="Genomic_DNA"/>
</dbReference>
<reference evidence="3 4" key="1">
    <citation type="submission" date="2021-02" db="EMBL/GenBank/DDBJ databases">
        <authorList>
            <person name="Vanwijnsberghe S."/>
        </authorList>
    </citation>
    <scope>NUCLEOTIDE SEQUENCE [LARGE SCALE GENOMIC DNA]</scope>
    <source>
        <strain evidence="3 4">R-69776</strain>
    </source>
</reference>
<evidence type="ECO:0000313" key="3">
    <source>
        <dbReference type="EMBL" id="CAE6840512.1"/>
    </source>
</evidence>
<dbReference type="RefSeq" id="WP_200660795.1">
    <property type="nucleotide sequence ID" value="NZ_CAJNBH010000029.1"/>
</dbReference>
<evidence type="ECO:0000259" key="2">
    <source>
        <dbReference type="Pfam" id="PF06527"/>
    </source>
</evidence>